<evidence type="ECO:0000313" key="1">
    <source>
        <dbReference type="EMBL" id="KAI3780375.1"/>
    </source>
</evidence>
<accession>A0ACB9GAD5</accession>
<keyword evidence="2" id="KW-1185">Reference proteome</keyword>
<organism evidence="1 2">
    <name type="scientific">Cichorium intybus</name>
    <name type="common">Chicory</name>
    <dbReference type="NCBI Taxonomy" id="13427"/>
    <lineage>
        <taxon>Eukaryota</taxon>
        <taxon>Viridiplantae</taxon>
        <taxon>Streptophyta</taxon>
        <taxon>Embryophyta</taxon>
        <taxon>Tracheophyta</taxon>
        <taxon>Spermatophyta</taxon>
        <taxon>Magnoliopsida</taxon>
        <taxon>eudicotyledons</taxon>
        <taxon>Gunneridae</taxon>
        <taxon>Pentapetalae</taxon>
        <taxon>asterids</taxon>
        <taxon>campanulids</taxon>
        <taxon>Asterales</taxon>
        <taxon>Asteraceae</taxon>
        <taxon>Cichorioideae</taxon>
        <taxon>Cichorieae</taxon>
        <taxon>Cichoriinae</taxon>
        <taxon>Cichorium</taxon>
    </lineage>
</organism>
<gene>
    <name evidence="1" type="ORF">L2E82_10355</name>
</gene>
<name>A0ACB9GAD5_CICIN</name>
<evidence type="ECO:0000313" key="2">
    <source>
        <dbReference type="Proteomes" id="UP001055811"/>
    </source>
</evidence>
<comment type="caution">
    <text evidence="1">The sequence shown here is derived from an EMBL/GenBank/DDBJ whole genome shotgun (WGS) entry which is preliminary data.</text>
</comment>
<dbReference type="EMBL" id="CM042010">
    <property type="protein sequence ID" value="KAI3780375.1"/>
    <property type="molecule type" value="Genomic_DNA"/>
</dbReference>
<sequence>MASALLSLRSTALRVVMMKRWPPHMVPAVSLSVEDGHICYSFLIEESRRLMTDHLELGSSNVVLALLAQWLSIMLFELL</sequence>
<reference evidence="1 2" key="2">
    <citation type="journal article" date="2022" name="Mol. Ecol. Resour.">
        <title>The genomes of chicory, endive, great burdock and yacon provide insights into Asteraceae paleo-polyploidization history and plant inulin production.</title>
        <authorList>
            <person name="Fan W."/>
            <person name="Wang S."/>
            <person name="Wang H."/>
            <person name="Wang A."/>
            <person name="Jiang F."/>
            <person name="Liu H."/>
            <person name="Zhao H."/>
            <person name="Xu D."/>
            <person name="Zhang Y."/>
        </authorList>
    </citation>
    <scope>NUCLEOTIDE SEQUENCE [LARGE SCALE GENOMIC DNA]</scope>
    <source>
        <strain evidence="2">cv. Punajuju</strain>
        <tissue evidence="1">Leaves</tissue>
    </source>
</reference>
<proteinExistence type="predicted"/>
<dbReference type="Proteomes" id="UP001055811">
    <property type="component" value="Linkage Group LG02"/>
</dbReference>
<protein>
    <submittedName>
        <fullName evidence="1">Uncharacterized protein</fullName>
    </submittedName>
</protein>
<reference evidence="2" key="1">
    <citation type="journal article" date="2022" name="Mol. Ecol. Resour.">
        <title>The genomes of chicory, endive, great burdock and yacon provide insights into Asteraceae palaeo-polyploidization history and plant inulin production.</title>
        <authorList>
            <person name="Fan W."/>
            <person name="Wang S."/>
            <person name="Wang H."/>
            <person name="Wang A."/>
            <person name="Jiang F."/>
            <person name="Liu H."/>
            <person name="Zhao H."/>
            <person name="Xu D."/>
            <person name="Zhang Y."/>
        </authorList>
    </citation>
    <scope>NUCLEOTIDE SEQUENCE [LARGE SCALE GENOMIC DNA]</scope>
    <source>
        <strain evidence="2">cv. Punajuju</strain>
    </source>
</reference>